<dbReference type="EMBL" id="JACAZF010000008">
    <property type="protein sequence ID" value="KAF7297162.1"/>
    <property type="molecule type" value="Genomic_DNA"/>
</dbReference>
<accession>A0A8H6SF13</accession>
<comment type="caution">
    <text evidence="2">The sequence shown here is derived from an EMBL/GenBank/DDBJ whole genome shotgun (WGS) entry which is preliminary data.</text>
</comment>
<dbReference type="OrthoDB" id="2831558at2759"/>
<dbReference type="Gene3D" id="3.90.1200.10">
    <property type="match status" value="1"/>
</dbReference>
<dbReference type="InterPro" id="IPR002575">
    <property type="entry name" value="Aminoglycoside_PTrfase"/>
</dbReference>
<dbReference type="PANTHER" id="PTHR21310">
    <property type="entry name" value="AMINOGLYCOSIDE PHOSPHOTRANSFERASE-RELATED-RELATED"/>
    <property type="match status" value="1"/>
</dbReference>
<protein>
    <submittedName>
        <fullName evidence="2">APH domain-containing protein</fullName>
    </submittedName>
</protein>
<keyword evidence="3" id="KW-1185">Reference proteome</keyword>
<evidence type="ECO:0000313" key="3">
    <source>
        <dbReference type="Proteomes" id="UP000636479"/>
    </source>
</evidence>
<name>A0A8H6SF13_9AGAR</name>
<reference evidence="2" key="1">
    <citation type="submission" date="2020-05" db="EMBL/GenBank/DDBJ databases">
        <title>Mycena genomes resolve the evolution of fungal bioluminescence.</title>
        <authorList>
            <person name="Tsai I.J."/>
        </authorList>
    </citation>
    <scope>NUCLEOTIDE SEQUENCE</scope>
    <source>
        <strain evidence="2">171206Taipei</strain>
    </source>
</reference>
<dbReference type="Proteomes" id="UP000636479">
    <property type="component" value="Unassembled WGS sequence"/>
</dbReference>
<dbReference type="SUPFAM" id="SSF56112">
    <property type="entry name" value="Protein kinase-like (PK-like)"/>
    <property type="match status" value="1"/>
</dbReference>
<dbReference type="InterPro" id="IPR051678">
    <property type="entry name" value="AGP_Transferase"/>
</dbReference>
<dbReference type="GeneID" id="59348625"/>
<organism evidence="2 3">
    <name type="scientific">Mycena indigotica</name>
    <dbReference type="NCBI Taxonomy" id="2126181"/>
    <lineage>
        <taxon>Eukaryota</taxon>
        <taxon>Fungi</taxon>
        <taxon>Dikarya</taxon>
        <taxon>Basidiomycota</taxon>
        <taxon>Agaricomycotina</taxon>
        <taxon>Agaricomycetes</taxon>
        <taxon>Agaricomycetidae</taxon>
        <taxon>Agaricales</taxon>
        <taxon>Marasmiineae</taxon>
        <taxon>Mycenaceae</taxon>
        <taxon>Mycena</taxon>
    </lineage>
</organism>
<feature type="domain" description="Aminoglycoside phosphotransferase" evidence="1">
    <location>
        <begin position="64"/>
        <end position="308"/>
    </location>
</feature>
<evidence type="ECO:0000259" key="1">
    <source>
        <dbReference type="Pfam" id="PF01636"/>
    </source>
</evidence>
<dbReference type="PANTHER" id="PTHR21310:SF15">
    <property type="entry name" value="AMINOGLYCOSIDE PHOSPHOTRANSFERASE DOMAIN-CONTAINING PROTEIN"/>
    <property type="match status" value="1"/>
</dbReference>
<dbReference type="AlphaFoldDB" id="A0A8H6SF13"/>
<dbReference type="RefSeq" id="XP_037217521.1">
    <property type="nucleotide sequence ID" value="XM_037366109.1"/>
</dbReference>
<dbReference type="InterPro" id="IPR011009">
    <property type="entry name" value="Kinase-like_dom_sf"/>
</dbReference>
<dbReference type="Pfam" id="PF01636">
    <property type="entry name" value="APH"/>
    <property type="match status" value="1"/>
</dbReference>
<evidence type="ECO:0000313" key="2">
    <source>
        <dbReference type="EMBL" id="KAF7297162.1"/>
    </source>
</evidence>
<dbReference type="Gene3D" id="3.30.200.20">
    <property type="entry name" value="Phosphorylase Kinase, domain 1"/>
    <property type="match status" value="1"/>
</dbReference>
<sequence length="416" mass="46980">MAWVHPDDESFSRRDLLSDTTIRELFTARLGLGVTSISSPEDHGVFHKLYFVSLSEAEGHSWSGRDVVLRVARKTFDRVKTENEMATLELLRDSGVPVPKVVFFSADPHNSLGYEYNCLEKIPYPSLAKIWQNLSPSQLDTVLDQLVDIFVKVFDVGRPGRYGGLALGGGAGPVVEEAMWQIPDIARYFHSSPYNLTTETFASLNPTGFYETWPDYVSAFLKSYHHIVSIHPAVSFLRDFLPRLQLLIDTLDKPQSTAEPWVQRLRTSEELRPRLYHTDFHFGNILADVNGTIKGIIDWEFARMGPPFSVRMSWIGNIVSDVRATWPDNPVAQNIGSTWSGEFHKRLAERAPQIAAIKERESDRDAVLGTKGNALQWIWVCLRSALEYGVRSDESVEGSKGSWVKVLERELQTLGL</sequence>
<gene>
    <name evidence="2" type="ORF">MIND_00949300</name>
</gene>
<proteinExistence type="predicted"/>